<proteinExistence type="predicted"/>
<evidence type="ECO:0000259" key="3">
    <source>
        <dbReference type="PROSITE" id="PS50977"/>
    </source>
</evidence>
<dbReference type="PROSITE" id="PS50977">
    <property type="entry name" value="HTH_TETR_2"/>
    <property type="match status" value="1"/>
</dbReference>
<reference evidence="4 5" key="1">
    <citation type="submission" date="2015-10" db="EMBL/GenBank/DDBJ databases">
        <title>Mycobacterium gordonae draft genome assembly.</title>
        <authorList>
            <person name="Ustinova V."/>
            <person name="Smirnova T."/>
            <person name="Blagodatskikh K."/>
            <person name="Varlamov D."/>
            <person name="Larionova E."/>
            <person name="Chernousova L."/>
        </authorList>
    </citation>
    <scope>NUCLEOTIDE SEQUENCE [LARGE SCALE GENOMIC DNA]</scope>
    <source>
        <strain evidence="4 5">CTRI 14-8773</strain>
    </source>
</reference>
<dbReference type="OrthoDB" id="3210235at2"/>
<evidence type="ECO:0000256" key="1">
    <source>
        <dbReference type="ARBA" id="ARBA00023125"/>
    </source>
</evidence>
<dbReference type="AlphaFoldDB" id="A0A0Q2QIK3"/>
<dbReference type="STRING" id="1778.A9W97_13515"/>
<keyword evidence="1 2" id="KW-0238">DNA-binding</keyword>
<dbReference type="InterPro" id="IPR036271">
    <property type="entry name" value="Tet_transcr_reg_TetR-rel_C_sf"/>
</dbReference>
<feature type="DNA-binding region" description="H-T-H motif" evidence="2">
    <location>
        <begin position="38"/>
        <end position="57"/>
    </location>
</feature>
<dbReference type="Pfam" id="PF00440">
    <property type="entry name" value="TetR_N"/>
    <property type="match status" value="1"/>
</dbReference>
<dbReference type="PANTHER" id="PTHR30055">
    <property type="entry name" value="HTH-TYPE TRANSCRIPTIONAL REGULATOR RUTR"/>
    <property type="match status" value="1"/>
</dbReference>
<comment type="caution">
    <text evidence="4">The sequence shown here is derived from an EMBL/GenBank/DDBJ whole genome shotgun (WGS) entry which is preliminary data.</text>
</comment>
<evidence type="ECO:0000256" key="2">
    <source>
        <dbReference type="PROSITE-ProRule" id="PRU00335"/>
    </source>
</evidence>
<dbReference type="InterPro" id="IPR050109">
    <property type="entry name" value="HTH-type_TetR-like_transc_reg"/>
</dbReference>
<evidence type="ECO:0000313" key="4">
    <source>
        <dbReference type="EMBL" id="KQH79685.1"/>
    </source>
</evidence>
<dbReference type="GO" id="GO:0003700">
    <property type="term" value="F:DNA-binding transcription factor activity"/>
    <property type="evidence" value="ECO:0007669"/>
    <property type="project" value="TreeGrafter"/>
</dbReference>
<evidence type="ECO:0000313" key="5">
    <source>
        <dbReference type="Proteomes" id="UP000051677"/>
    </source>
</evidence>
<dbReference type="InterPro" id="IPR009057">
    <property type="entry name" value="Homeodomain-like_sf"/>
</dbReference>
<dbReference type="Pfam" id="PF17920">
    <property type="entry name" value="TetR_C_16"/>
    <property type="match status" value="1"/>
</dbReference>
<dbReference type="PRINTS" id="PR00455">
    <property type="entry name" value="HTHTETR"/>
</dbReference>
<dbReference type="Proteomes" id="UP000051677">
    <property type="component" value="Unassembled WGS sequence"/>
</dbReference>
<name>A0A0Q2QIK3_MYCGO</name>
<organism evidence="4 5">
    <name type="scientific">Mycobacterium gordonae</name>
    <dbReference type="NCBI Taxonomy" id="1778"/>
    <lineage>
        <taxon>Bacteria</taxon>
        <taxon>Bacillati</taxon>
        <taxon>Actinomycetota</taxon>
        <taxon>Actinomycetes</taxon>
        <taxon>Mycobacteriales</taxon>
        <taxon>Mycobacteriaceae</taxon>
        <taxon>Mycobacterium</taxon>
    </lineage>
</organism>
<dbReference type="Gene3D" id="1.10.10.60">
    <property type="entry name" value="Homeodomain-like"/>
    <property type="match status" value="1"/>
</dbReference>
<dbReference type="PANTHER" id="PTHR30055:SF235">
    <property type="entry name" value="TRANSCRIPTIONAL REGULATORY PROTEIN"/>
    <property type="match status" value="1"/>
</dbReference>
<dbReference type="InterPro" id="IPR001647">
    <property type="entry name" value="HTH_TetR"/>
</dbReference>
<sequence length="210" mass="22801">MAKKAVTPGPRDERGVLQARILNSARQEFATHGWAGTTIRAVARTADVDPALVYHYFGSKERLLDAATDPPAKWLETVAQTWATPRDELGTRLVRTVLGAWADDEIGPVLRAVVLTAAHDDRTREKLRAVVERSLIGGSTLGTDETDRLRRSGLIASQLIGFALIRFIWKIEPVASMSEEDVVAAVAPNIQRYIDGDVVARPSSTGCSGS</sequence>
<dbReference type="SUPFAM" id="SSF48498">
    <property type="entry name" value="Tetracyclin repressor-like, C-terminal domain"/>
    <property type="match status" value="1"/>
</dbReference>
<accession>A0A0Q2QIK3</accession>
<dbReference type="EMBL" id="LKTM01000079">
    <property type="protein sequence ID" value="KQH79685.1"/>
    <property type="molecule type" value="Genomic_DNA"/>
</dbReference>
<dbReference type="SUPFAM" id="SSF46689">
    <property type="entry name" value="Homeodomain-like"/>
    <property type="match status" value="1"/>
</dbReference>
<protein>
    <submittedName>
        <fullName evidence="4">TetR family transcriptional regulator</fullName>
    </submittedName>
</protein>
<dbReference type="InterPro" id="IPR041678">
    <property type="entry name" value="TetR_C_16"/>
</dbReference>
<feature type="domain" description="HTH tetR-type" evidence="3">
    <location>
        <begin position="15"/>
        <end position="75"/>
    </location>
</feature>
<gene>
    <name evidence="4" type="ORF">AO501_20860</name>
</gene>
<dbReference type="Gene3D" id="1.10.357.10">
    <property type="entry name" value="Tetracycline Repressor, domain 2"/>
    <property type="match status" value="1"/>
</dbReference>
<dbReference type="GO" id="GO:0000976">
    <property type="term" value="F:transcription cis-regulatory region binding"/>
    <property type="evidence" value="ECO:0007669"/>
    <property type="project" value="TreeGrafter"/>
</dbReference>